<evidence type="ECO:0000313" key="3">
    <source>
        <dbReference type="Proteomes" id="UP000008022"/>
    </source>
</evidence>
<proteinExistence type="predicted"/>
<evidence type="ECO:0000313" key="2">
    <source>
        <dbReference type="EnsemblPlants" id="ORUFI08G12630.1"/>
    </source>
</evidence>
<dbReference type="EnsemblPlants" id="ORUFI08G12630.1">
    <property type="protein sequence ID" value="ORUFI08G12630.1"/>
    <property type="gene ID" value="ORUFI08G12630"/>
</dbReference>
<keyword evidence="3" id="KW-1185">Reference proteome</keyword>
<feature type="compositionally biased region" description="Polar residues" evidence="1">
    <location>
        <begin position="15"/>
        <end position="30"/>
    </location>
</feature>
<feature type="region of interest" description="Disordered" evidence="1">
    <location>
        <begin position="1"/>
        <end position="158"/>
    </location>
</feature>
<name>A0A0E0QHM4_ORYRU</name>
<dbReference type="HOGENOM" id="CLU_1672168_0_0_1"/>
<dbReference type="Gramene" id="ORUFI08G12630.1">
    <property type="protein sequence ID" value="ORUFI08G12630.1"/>
    <property type="gene ID" value="ORUFI08G12630"/>
</dbReference>
<reference evidence="2" key="2">
    <citation type="submission" date="2015-06" db="UniProtKB">
        <authorList>
            <consortium name="EnsemblPlants"/>
        </authorList>
    </citation>
    <scope>IDENTIFICATION</scope>
</reference>
<sequence>MTSERPASSGRHGGDNSSMVPPSLSPSTADASPILSPQRIWEATTTTTEGLAAHGDGRLGGSSARGDVDGGLGGARLRATAGTGRRATPLAPQRGSNAVPSLTRPLFRPRTGGLIWTQEPHFGGSGSKGGSIKGTKQQEAPLGDRGSVRTKRSHDDVH</sequence>
<organism evidence="2 3">
    <name type="scientific">Oryza rufipogon</name>
    <name type="common">Brownbeard rice</name>
    <name type="synonym">Asian wild rice</name>
    <dbReference type="NCBI Taxonomy" id="4529"/>
    <lineage>
        <taxon>Eukaryota</taxon>
        <taxon>Viridiplantae</taxon>
        <taxon>Streptophyta</taxon>
        <taxon>Embryophyta</taxon>
        <taxon>Tracheophyta</taxon>
        <taxon>Spermatophyta</taxon>
        <taxon>Magnoliopsida</taxon>
        <taxon>Liliopsida</taxon>
        <taxon>Poales</taxon>
        <taxon>Poaceae</taxon>
        <taxon>BOP clade</taxon>
        <taxon>Oryzoideae</taxon>
        <taxon>Oryzeae</taxon>
        <taxon>Oryzinae</taxon>
        <taxon>Oryza</taxon>
    </lineage>
</organism>
<protein>
    <submittedName>
        <fullName evidence="2">Uncharacterized protein</fullName>
    </submittedName>
</protein>
<evidence type="ECO:0000256" key="1">
    <source>
        <dbReference type="SAM" id="MobiDB-lite"/>
    </source>
</evidence>
<accession>A0A0E0QHM4</accession>
<feature type="compositionally biased region" description="Low complexity" evidence="1">
    <location>
        <begin position="75"/>
        <end position="87"/>
    </location>
</feature>
<feature type="compositionally biased region" description="Gly residues" evidence="1">
    <location>
        <begin position="123"/>
        <end position="132"/>
    </location>
</feature>
<reference evidence="3" key="1">
    <citation type="submission" date="2013-06" db="EMBL/GenBank/DDBJ databases">
        <authorList>
            <person name="Zhao Q."/>
        </authorList>
    </citation>
    <scope>NUCLEOTIDE SEQUENCE</scope>
    <source>
        <strain evidence="3">cv. W1943</strain>
    </source>
</reference>
<dbReference type="Proteomes" id="UP000008022">
    <property type="component" value="Unassembled WGS sequence"/>
</dbReference>
<dbReference type="AlphaFoldDB" id="A0A0E0QHM4"/>